<evidence type="ECO:0000313" key="15">
    <source>
        <dbReference type="Proteomes" id="UP000076577"/>
    </source>
</evidence>
<evidence type="ECO:0000256" key="4">
    <source>
        <dbReference type="ARBA" id="ARBA00020585"/>
    </source>
</evidence>
<comment type="caution">
    <text evidence="14">The sequence shown here is derived from an EMBL/GenBank/DDBJ whole genome shotgun (WGS) entry which is preliminary data.</text>
</comment>
<reference evidence="14 15" key="1">
    <citation type="journal article" date="2016" name="Front. Microbiol.">
        <title>Comparative Genomic Analysis Reveals a Diverse Repertoire of Genes Involved in Prokaryote-Eukaryote Interactions within the Pseudovibrio Genus.</title>
        <authorList>
            <person name="Romano S."/>
            <person name="Fernandez-Guerra A."/>
            <person name="Reen F.J."/>
            <person name="Glockner F.O."/>
            <person name="Crowley S.P."/>
            <person name="O'Sullivan O."/>
            <person name="Cotter P.D."/>
            <person name="Adams C."/>
            <person name="Dobson A.D."/>
            <person name="O'Gara F."/>
        </authorList>
    </citation>
    <scope>NUCLEOTIDE SEQUENCE [LARGE SCALE GENOMIC DNA]</scope>
    <source>
        <strain evidence="14 15">Ad2</strain>
    </source>
</reference>
<dbReference type="PANTHER" id="PTHR43867:SF5">
    <property type="entry name" value="GLUCANS BIOSYNTHESIS GLUCOSYLTRANSFERASE H"/>
    <property type="match status" value="1"/>
</dbReference>
<evidence type="ECO:0000256" key="6">
    <source>
        <dbReference type="ARBA" id="ARBA00022519"/>
    </source>
</evidence>
<dbReference type="SUPFAM" id="SSF53448">
    <property type="entry name" value="Nucleotide-diphospho-sugar transferases"/>
    <property type="match status" value="1"/>
</dbReference>
<evidence type="ECO:0000256" key="2">
    <source>
        <dbReference type="ARBA" id="ARBA00005001"/>
    </source>
</evidence>
<keyword evidence="5" id="KW-1003">Cell membrane</keyword>
<dbReference type="Pfam" id="PF13632">
    <property type="entry name" value="Glyco_trans_2_3"/>
    <property type="match status" value="1"/>
</dbReference>
<dbReference type="InterPro" id="IPR029044">
    <property type="entry name" value="Nucleotide-diphossugar_trans"/>
</dbReference>
<dbReference type="STRING" id="989403.SAMN05421798_1145"/>
<dbReference type="OrthoDB" id="9775281at2"/>
<feature type="transmembrane region" description="Helical" evidence="12">
    <location>
        <begin position="48"/>
        <end position="71"/>
    </location>
</feature>
<dbReference type="Proteomes" id="UP000076577">
    <property type="component" value="Unassembled WGS sequence"/>
</dbReference>
<dbReference type="GO" id="GO:0005886">
    <property type="term" value="C:plasma membrane"/>
    <property type="evidence" value="ECO:0007669"/>
    <property type="project" value="UniProtKB-SubCell"/>
</dbReference>
<dbReference type="PANTHER" id="PTHR43867">
    <property type="entry name" value="CELLULOSE SYNTHASE CATALYTIC SUBUNIT A [UDP-FORMING]"/>
    <property type="match status" value="1"/>
</dbReference>
<dbReference type="InterPro" id="IPR001173">
    <property type="entry name" value="Glyco_trans_2-like"/>
</dbReference>
<keyword evidence="11 12" id="KW-0472">Membrane</keyword>
<dbReference type="InterPro" id="IPR050321">
    <property type="entry name" value="Glycosyltr_2/OpgH_subfam"/>
</dbReference>
<feature type="transmembrane region" description="Helical" evidence="12">
    <location>
        <begin position="446"/>
        <end position="473"/>
    </location>
</feature>
<evidence type="ECO:0000256" key="1">
    <source>
        <dbReference type="ARBA" id="ARBA00004429"/>
    </source>
</evidence>
<feature type="transmembrane region" description="Helical" evidence="12">
    <location>
        <begin position="523"/>
        <end position="543"/>
    </location>
</feature>
<keyword evidence="8 14" id="KW-0808">Transferase</keyword>
<evidence type="ECO:0000256" key="3">
    <source>
        <dbReference type="ARBA" id="ARBA00009337"/>
    </source>
</evidence>
<feature type="transmembrane region" description="Helical" evidence="12">
    <location>
        <begin position="402"/>
        <end position="425"/>
    </location>
</feature>
<evidence type="ECO:0000259" key="13">
    <source>
        <dbReference type="Pfam" id="PF13632"/>
    </source>
</evidence>
<feature type="transmembrane region" description="Helical" evidence="12">
    <location>
        <begin position="359"/>
        <end position="382"/>
    </location>
</feature>
<dbReference type="GO" id="GO:0016758">
    <property type="term" value="F:hexosyltransferase activity"/>
    <property type="evidence" value="ECO:0007669"/>
    <property type="project" value="TreeGrafter"/>
</dbReference>
<feature type="transmembrane region" description="Helical" evidence="12">
    <location>
        <begin position="14"/>
        <end position="36"/>
    </location>
</feature>
<dbReference type="PATRIC" id="fig|989403.3.peg.4583"/>
<feature type="transmembrane region" description="Helical" evidence="12">
    <location>
        <begin position="493"/>
        <end position="511"/>
    </location>
</feature>
<evidence type="ECO:0000256" key="5">
    <source>
        <dbReference type="ARBA" id="ARBA00022475"/>
    </source>
</evidence>
<dbReference type="RefSeq" id="WP_068010324.1">
    <property type="nucleotide sequence ID" value="NZ_FOFM01000014.1"/>
</dbReference>
<evidence type="ECO:0000256" key="7">
    <source>
        <dbReference type="ARBA" id="ARBA00022676"/>
    </source>
</evidence>
<evidence type="ECO:0000256" key="9">
    <source>
        <dbReference type="ARBA" id="ARBA00022692"/>
    </source>
</evidence>
<accession>A0A161UZK5</accession>
<keyword evidence="7 14" id="KW-0328">Glycosyltransferase</keyword>
<evidence type="ECO:0000256" key="11">
    <source>
        <dbReference type="ARBA" id="ARBA00023136"/>
    </source>
</evidence>
<evidence type="ECO:0000313" key="14">
    <source>
        <dbReference type="EMBL" id="KZL06680.1"/>
    </source>
</evidence>
<keyword evidence="15" id="KW-1185">Reference proteome</keyword>
<keyword evidence="10 12" id="KW-1133">Transmembrane helix</keyword>
<proteinExistence type="inferred from homology"/>
<dbReference type="AlphaFoldDB" id="A0A161UZK5"/>
<protein>
    <recommendedName>
        <fullName evidence="4">Glucans biosynthesis glucosyltransferase H</fullName>
    </recommendedName>
</protein>
<evidence type="ECO:0000256" key="10">
    <source>
        <dbReference type="ARBA" id="ARBA00022989"/>
    </source>
</evidence>
<gene>
    <name evidence="14" type="primary">opgH_2</name>
    <name evidence="14" type="ORF">PsAD2_04193</name>
</gene>
<dbReference type="Gene3D" id="3.90.550.10">
    <property type="entry name" value="Spore Coat Polysaccharide Biosynthesis Protein SpsA, Chain A"/>
    <property type="match status" value="1"/>
</dbReference>
<sequence length="583" mass="64090">MDKPFREGVGHRRAAAFVFCMALSLSFTGLFFAALSADHLNIYEVIRIVLLFVSTLWLSWGGATVLLGLLYSGSVVVLDTDPKTLPTARTAILMPIYHEDAVEVCGRLAAMMDDLREKNAAHLFHWHVLSDSRDEKIVAQERELLCKLVERYPEQEIFYRLRSDNQGRKAGNVAEFVQRCGGAYRYMVVLDADSLMRADTLIHMVGRMEAEPNLGLLQTIPMLVGLKSYFGRSIMFASGMFGRAFAFGLAAMQGECGPFWGHNAIIRTRAFASSCGLPELDDTRAFSGHILSHDSVEAVLLARAGWQVECDPRITGSYEAAPENILGYAARDRRWCQGNLQHSRVIGARALKPWGRFSLALGIMSYLSSPVWAAFLLASLVAPVDLPVLEAYTFHNNLPVLGHIPITAAYEGAALLFGVVALLVLPKALVVMKEVFVGENTSSRKSVLGGVVELISSAVFAPVLMAFQCRSVFEVLMGRDSGWTNAHRDAGRLSFLECVGSVWWVSVIGAMSMGLSWISETALWLWVMPVTLPMLLAPIIIWASSCSVGTRAAERLGFVLSCDQMGATQLLQHVEKYSADLKV</sequence>
<evidence type="ECO:0000256" key="8">
    <source>
        <dbReference type="ARBA" id="ARBA00022679"/>
    </source>
</evidence>
<keyword evidence="9 12" id="KW-0812">Transmembrane</keyword>
<organism evidence="14 15">
    <name type="scientific">Pseudovibrio axinellae</name>
    <dbReference type="NCBI Taxonomy" id="989403"/>
    <lineage>
        <taxon>Bacteria</taxon>
        <taxon>Pseudomonadati</taxon>
        <taxon>Pseudomonadota</taxon>
        <taxon>Alphaproteobacteria</taxon>
        <taxon>Hyphomicrobiales</taxon>
        <taxon>Stappiaceae</taxon>
        <taxon>Pseudovibrio</taxon>
    </lineage>
</organism>
<feature type="domain" description="Glycosyltransferase 2-like" evidence="13">
    <location>
        <begin position="188"/>
        <end position="384"/>
    </location>
</feature>
<dbReference type="EMBL" id="LMCB01000139">
    <property type="protein sequence ID" value="KZL06680.1"/>
    <property type="molecule type" value="Genomic_DNA"/>
</dbReference>
<comment type="subcellular location">
    <subcellularLocation>
        <location evidence="1">Cell inner membrane</location>
        <topology evidence="1">Multi-pass membrane protein</topology>
    </subcellularLocation>
</comment>
<keyword evidence="6" id="KW-0997">Cell inner membrane</keyword>
<name>A0A161UZK5_9HYPH</name>
<dbReference type="NCBIfam" id="NF003958">
    <property type="entry name" value="PRK05454.2-1"/>
    <property type="match status" value="1"/>
</dbReference>
<dbReference type="NCBIfam" id="NF003962">
    <property type="entry name" value="PRK05454.2-5"/>
    <property type="match status" value="1"/>
</dbReference>
<dbReference type="NCBIfam" id="NF003959">
    <property type="entry name" value="PRK05454.2-2"/>
    <property type="match status" value="1"/>
</dbReference>
<comment type="similarity">
    <text evidence="3">Belongs to the glycosyltransferase 2 family. OpgH subfamily.</text>
</comment>
<evidence type="ECO:0000256" key="12">
    <source>
        <dbReference type="SAM" id="Phobius"/>
    </source>
</evidence>
<comment type="pathway">
    <text evidence="2">Glycan metabolism; osmoregulated periplasmic glucan (OPG) biosynthesis.</text>
</comment>